<accession>A0A1W1BQF8</accession>
<sequence>MFDIRTLVHIDPIPHTQELIKQKKYRQADEYLSYFIVYPYVNKNPKSKELLKQIKEKRESYEYQKEKLIEGIVEGKSDEDIGKASAIASDFLFIGDIRDLSIEGSHYYNDKKVDKVIVALSSLGLIATVSSLYTLGASTPVKTSISVLKYAKRANKLPLWLSNRLIKVAKVAKETHSINNIKTLLTPIHRLYRKVGLTQSLNLLKKTKNLKDLNKIMKFSSRFGKKSQLLLKITDKQALKYSKLLPKAKTKDILYASTYGENGLKGMSKMGEAKFMRKVNFNSNLAKTTYKGNFNSLFDFLLKNIPSWLLFTTLFLGLFYFIKEFYVLAKRLF</sequence>
<keyword evidence="1" id="KW-0472">Membrane</keyword>
<name>A0A1W1BQF8_9ZZZZ</name>
<keyword evidence="1" id="KW-0812">Transmembrane</keyword>
<dbReference type="EMBL" id="FPHM01000031">
    <property type="protein sequence ID" value="SFV55800.1"/>
    <property type="molecule type" value="Genomic_DNA"/>
</dbReference>
<feature type="transmembrane region" description="Helical" evidence="1">
    <location>
        <begin position="305"/>
        <end position="322"/>
    </location>
</feature>
<dbReference type="AlphaFoldDB" id="A0A1W1BQF8"/>
<protein>
    <submittedName>
        <fullName evidence="2">Uncharacterized protein</fullName>
    </submittedName>
</protein>
<evidence type="ECO:0000313" key="2">
    <source>
        <dbReference type="EMBL" id="SFV55800.1"/>
    </source>
</evidence>
<reference evidence="2" key="1">
    <citation type="submission" date="2016-10" db="EMBL/GenBank/DDBJ databases">
        <authorList>
            <person name="de Groot N.N."/>
        </authorList>
    </citation>
    <scope>NUCLEOTIDE SEQUENCE</scope>
</reference>
<proteinExistence type="predicted"/>
<gene>
    <name evidence="2" type="ORF">MNB_SV-13-25</name>
</gene>
<organism evidence="2">
    <name type="scientific">hydrothermal vent metagenome</name>
    <dbReference type="NCBI Taxonomy" id="652676"/>
    <lineage>
        <taxon>unclassified sequences</taxon>
        <taxon>metagenomes</taxon>
        <taxon>ecological metagenomes</taxon>
    </lineage>
</organism>
<evidence type="ECO:0000256" key="1">
    <source>
        <dbReference type="SAM" id="Phobius"/>
    </source>
</evidence>
<keyword evidence="1" id="KW-1133">Transmembrane helix</keyword>